<proteinExistence type="predicted"/>
<feature type="compositionally biased region" description="Low complexity" evidence="1">
    <location>
        <begin position="623"/>
        <end position="639"/>
    </location>
</feature>
<evidence type="ECO:0000313" key="3">
    <source>
        <dbReference type="Proteomes" id="UP000238164"/>
    </source>
</evidence>
<feature type="region of interest" description="Disordered" evidence="1">
    <location>
        <begin position="1"/>
        <end position="49"/>
    </location>
</feature>
<organism evidence="2 3">
    <name type="scientific">Micropruina glycogenica</name>
    <dbReference type="NCBI Taxonomy" id="75385"/>
    <lineage>
        <taxon>Bacteria</taxon>
        <taxon>Bacillati</taxon>
        <taxon>Actinomycetota</taxon>
        <taxon>Actinomycetes</taxon>
        <taxon>Propionibacteriales</taxon>
        <taxon>Nocardioidaceae</taxon>
        <taxon>Micropruina</taxon>
    </lineage>
</organism>
<protein>
    <submittedName>
        <fullName evidence="2">Uncharacterized protein</fullName>
    </submittedName>
</protein>
<evidence type="ECO:0000256" key="1">
    <source>
        <dbReference type="SAM" id="MobiDB-lite"/>
    </source>
</evidence>
<keyword evidence="3" id="KW-1185">Reference proteome</keyword>
<feature type="compositionally biased region" description="Basic and acidic residues" evidence="1">
    <location>
        <begin position="357"/>
        <end position="410"/>
    </location>
</feature>
<feature type="compositionally biased region" description="Low complexity" evidence="1">
    <location>
        <begin position="77"/>
        <end position="89"/>
    </location>
</feature>
<evidence type="ECO:0000313" key="2">
    <source>
        <dbReference type="EMBL" id="SPD85867.1"/>
    </source>
</evidence>
<feature type="compositionally biased region" description="Basic residues" evidence="1">
    <location>
        <begin position="446"/>
        <end position="464"/>
    </location>
</feature>
<feature type="compositionally biased region" description="Low complexity" evidence="1">
    <location>
        <begin position="301"/>
        <end position="318"/>
    </location>
</feature>
<dbReference type="Proteomes" id="UP000238164">
    <property type="component" value="Chromosome 1"/>
</dbReference>
<dbReference type="EMBL" id="LT985188">
    <property type="protein sequence ID" value="SPD85867.1"/>
    <property type="molecule type" value="Genomic_DNA"/>
</dbReference>
<feature type="compositionally biased region" description="Polar residues" evidence="1">
    <location>
        <begin position="493"/>
        <end position="504"/>
    </location>
</feature>
<feature type="region of interest" description="Disordered" evidence="1">
    <location>
        <begin position="70"/>
        <end position="102"/>
    </location>
</feature>
<feature type="region of interest" description="Disordered" evidence="1">
    <location>
        <begin position="299"/>
        <end position="332"/>
    </location>
</feature>
<gene>
    <name evidence="2" type="ORF">MPLG2_0830</name>
</gene>
<dbReference type="AlphaFoldDB" id="A0A2N9JCL8"/>
<feature type="region of interest" description="Disordered" evidence="1">
    <location>
        <begin position="124"/>
        <end position="151"/>
    </location>
</feature>
<sequence>MARPVLRQVRRHPGIHEAQHQAQHPQPCRPHAQPGRRPRVCGDLSRGRTELAERIPRQREDRVDHRCLPATSRHASQPAPAAVADPGQADGAGAGWAPGPTIHRSVTHTIRAHKPYPIRASAFTTTRTSSSTHASTQSGPSTPFTIAPAGRADTSVETSLACPDCRAEVRNACTLRVRSHSAMPGPPGATHASCTSPSTEVSMASSTRRSIAAHWPTAPAGVCGKPTATSATPRSSSNGSGTLIDAAPSIDDSGVNAACRSRLAIGAAAIRSRTDPACGAASAVAATVGEPPTAYHTVIPTPASNATSTTSAAASIATSRRRSHATGGTCNCEPLRRPNMRSTRFFLDAAVAEDAVHDRRGDHVQERGQDHHENADDAGLRRMRHVEHPARDDRPDRDHHPDAEQGDHTPQHVAGDVVGVLLGPRRRLRTHLHRHQQRCRVPHCHMRRSHSRGTHHRNHRHHRSPSTWFNTLTPAARTADGNGSGVKPDRANWASNGTHTSRSLARSWRTAALADCCSGRGQRRPVPTSTATIRCSPTRPRAESNRRRPGTVARATSTTAAADRAWSDNQLSLLSSASTSHEQSRKVHAVRCPTAGAGRPAGPSTRSCRRSITSPSRSLRTQPSPTSPSSAVLAAASPDADAEQHSTTRATPDTAPANDNATVEVPTAGAAPHTSTTRSVVPTLKP</sequence>
<dbReference type="KEGG" id="mgg:MPLG2_0830"/>
<feature type="region of interest" description="Disordered" evidence="1">
    <location>
        <begin position="576"/>
        <end position="686"/>
    </location>
</feature>
<feature type="compositionally biased region" description="Low complexity" evidence="1">
    <location>
        <begin position="124"/>
        <end position="138"/>
    </location>
</feature>
<feature type="compositionally biased region" description="Low complexity" evidence="1">
    <location>
        <begin position="553"/>
        <end position="564"/>
    </location>
</feature>
<feature type="region of interest" description="Disordered" evidence="1">
    <location>
        <begin position="217"/>
        <end position="242"/>
    </location>
</feature>
<feature type="compositionally biased region" description="Low complexity" evidence="1">
    <location>
        <begin position="226"/>
        <end position="237"/>
    </location>
</feature>
<feature type="compositionally biased region" description="Polar residues" evidence="1">
    <location>
        <begin position="645"/>
        <end position="661"/>
    </location>
</feature>
<feature type="region of interest" description="Disordered" evidence="1">
    <location>
        <begin position="357"/>
        <end position="416"/>
    </location>
</feature>
<feature type="compositionally biased region" description="Low complexity" evidence="1">
    <location>
        <begin position="20"/>
        <end position="33"/>
    </location>
</feature>
<reference evidence="2 3" key="1">
    <citation type="submission" date="2018-02" db="EMBL/GenBank/DDBJ databases">
        <authorList>
            <person name="Cohen D.B."/>
            <person name="Kent A.D."/>
        </authorList>
    </citation>
    <scope>NUCLEOTIDE SEQUENCE [LARGE SCALE GENOMIC DNA]</scope>
    <source>
        <strain evidence="2">1</strain>
    </source>
</reference>
<feature type="region of interest" description="Disordered" evidence="1">
    <location>
        <begin position="446"/>
        <end position="505"/>
    </location>
</feature>
<name>A0A2N9JCL8_9ACTN</name>
<feature type="region of interest" description="Disordered" evidence="1">
    <location>
        <begin position="518"/>
        <end position="564"/>
    </location>
</feature>
<accession>A0A2N9JCL8</accession>
<feature type="compositionally biased region" description="Polar residues" evidence="1">
    <location>
        <begin position="604"/>
        <end position="622"/>
    </location>
</feature>